<reference evidence="1 2" key="2">
    <citation type="submission" date="2007-05" db="EMBL/GenBank/DDBJ databases">
        <title>Draft genome sequence of Bifidobacterium adolescentis (L2-32).</title>
        <authorList>
            <person name="Sudarsanam P."/>
            <person name="Ley R."/>
            <person name="Guruge J."/>
            <person name="Turnbaugh P.J."/>
            <person name="Mahowald M."/>
            <person name="Liep D."/>
            <person name="Gordon J."/>
        </authorList>
    </citation>
    <scope>NUCLEOTIDE SEQUENCE [LARGE SCALE GENOMIC DNA]</scope>
    <source>
        <strain evidence="1 2">L2-32</strain>
    </source>
</reference>
<reference evidence="1 2" key="1">
    <citation type="submission" date="2007-04" db="EMBL/GenBank/DDBJ databases">
        <authorList>
            <person name="Fulton L."/>
            <person name="Clifton S."/>
            <person name="Fulton B."/>
            <person name="Xu J."/>
            <person name="Minx P."/>
            <person name="Pepin K.H."/>
            <person name="Johnson M."/>
            <person name="Thiruvilangam P."/>
            <person name="Bhonagiri V."/>
            <person name="Nash W.E."/>
            <person name="Mardis E.R."/>
            <person name="Wilson R.K."/>
        </authorList>
    </citation>
    <scope>NUCLEOTIDE SEQUENCE [LARGE SCALE GENOMIC DNA]</scope>
    <source>
        <strain evidence="1 2">L2-32</strain>
    </source>
</reference>
<name>A7A4B9_BIFAD</name>
<dbReference type="Proteomes" id="UP000003773">
    <property type="component" value="Unassembled WGS sequence"/>
</dbReference>
<proteinExistence type="predicted"/>
<sequence>MSIRKVPSPIIPYPVYTEWRLLVGGMGAIRRRAIRHVR</sequence>
<organism evidence="1 2">
    <name type="scientific">Bifidobacterium adolescentis L2-32</name>
    <dbReference type="NCBI Taxonomy" id="411481"/>
    <lineage>
        <taxon>Bacteria</taxon>
        <taxon>Bacillati</taxon>
        <taxon>Actinomycetota</taxon>
        <taxon>Actinomycetes</taxon>
        <taxon>Bifidobacteriales</taxon>
        <taxon>Bifidobacteriaceae</taxon>
        <taxon>Bifidobacterium</taxon>
    </lineage>
</organism>
<evidence type="ECO:0000313" key="2">
    <source>
        <dbReference type="Proteomes" id="UP000003773"/>
    </source>
</evidence>
<evidence type="ECO:0000313" key="1">
    <source>
        <dbReference type="EMBL" id="EDN83751.1"/>
    </source>
</evidence>
<dbReference type="AlphaFoldDB" id="A7A4B9"/>
<accession>A7A4B9</accession>
<dbReference type="EMBL" id="AAXD02000018">
    <property type="protein sequence ID" value="EDN83751.1"/>
    <property type="molecule type" value="Genomic_DNA"/>
</dbReference>
<comment type="caution">
    <text evidence="1">The sequence shown here is derived from an EMBL/GenBank/DDBJ whole genome shotgun (WGS) entry which is preliminary data.</text>
</comment>
<gene>
    <name evidence="1" type="ORF">BIFADO_00675</name>
</gene>
<dbReference type="HOGENOM" id="CLU_3325055_0_0_11"/>
<protein>
    <submittedName>
        <fullName evidence="1">Uncharacterized protein</fullName>
    </submittedName>
</protein>